<dbReference type="Gene3D" id="1.20.120.1490">
    <property type="match status" value="2"/>
</dbReference>
<sequence>MIFYYKGRTSVNKNEDMKTKITVCIVMTLMFFSGIAQAQQRKRAERMQKTMIQLTDDQKEELKAAKVEFAKASLDVKNELNELKAHQRTLMSAENLNEKKVFENIDKMTALEKQLMQERVNMRLATSGLLDEDQQIHRNMRSDCSNMRTPQMKGRRGQMQKGDKRCFDEGRNQRGVNSFCALGLSETQKEQMKKLKLEHKKATQNLREEMQELRLKQKHLFTDEKPNKNEIFSNLDRISSIQNQLAKERVKSQKEIRNILDKDELVLFLSRPHKINENGKARMHRAF</sequence>
<evidence type="ECO:0000313" key="4">
    <source>
        <dbReference type="Proteomes" id="UP000285794"/>
    </source>
</evidence>
<dbReference type="Proteomes" id="UP000285794">
    <property type="component" value="Unassembled WGS sequence"/>
</dbReference>
<dbReference type="EMBL" id="QQWG01000001">
    <property type="protein sequence ID" value="RRG24626.1"/>
    <property type="molecule type" value="Genomic_DNA"/>
</dbReference>
<evidence type="ECO:0000313" key="3">
    <source>
        <dbReference type="EMBL" id="RRG24626.1"/>
    </source>
</evidence>
<proteinExistence type="predicted"/>
<evidence type="ECO:0000256" key="1">
    <source>
        <dbReference type="SAM" id="Coils"/>
    </source>
</evidence>
<dbReference type="Pfam" id="PF13801">
    <property type="entry name" value="Metal_resist"/>
    <property type="match status" value="2"/>
</dbReference>
<dbReference type="AlphaFoldDB" id="A0A425Y817"/>
<organism evidence="3 4">
    <name type="scientific">Ancylomarina euxinus</name>
    <dbReference type="NCBI Taxonomy" id="2283627"/>
    <lineage>
        <taxon>Bacteria</taxon>
        <taxon>Pseudomonadati</taxon>
        <taxon>Bacteroidota</taxon>
        <taxon>Bacteroidia</taxon>
        <taxon>Marinilabiliales</taxon>
        <taxon>Marinifilaceae</taxon>
        <taxon>Ancylomarina</taxon>
    </lineage>
</organism>
<evidence type="ECO:0008006" key="5">
    <source>
        <dbReference type="Google" id="ProtNLM"/>
    </source>
</evidence>
<feature type="coiled-coil region" evidence="1">
    <location>
        <begin position="185"/>
        <end position="216"/>
    </location>
</feature>
<accession>A0A425Y817</accession>
<gene>
    <name evidence="3" type="ORF">DWB61_01000</name>
</gene>
<evidence type="ECO:0000256" key="2">
    <source>
        <dbReference type="SAM" id="MobiDB-lite"/>
    </source>
</evidence>
<keyword evidence="4" id="KW-1185">Reference proteome</keyword>
<dbReference type="InterPro" id="IPR025961">
    <property type="entry name" value="Metal_resist"/>
</dbReference>
<protein>
    <recommendedName>
        <fullName evidence="5">Periplasmic heavy metal sensor</fullName>
    </recommendedName>
</protein>
<name>A0A425Y817_9BACT</name>
<reference evidence="3 4" key="1">
    <citation type="submission" date="2018-07" db="EMBL/GenBank/DDBJ databases">
        <title>Draft genome sequence of Ancylomarina sp. M1P.</title>
        <authorList>
            <person name="Yadav S."/>
            <person name="Villanueva L."/>
            <person name="Damste J.S.S."/>
        </authorList>
    </citation>
    <scope>NUCLEOTIDE SEQUENCE [LARGE SCALE GENOMIC DNA]</scope>
    <source>
        <strain evidence="3 4">M1P</strain>
    </source>
</reference>
<feature type="region of interest" description="Disordered" evidence="2">
    <location>
        <begin position="144"/>
        <end position="167"/>
    </location>
</feature>
<keyword evidence="1" id="KW-0175">Coiled coil</keyword>
<comment type="caution">
    <text evidence="3">The sequence shown here is derived from an EMBL/GenBank/DDBJ whole genome shotgun (WGS) entry which is preliminary data.</text>
</comment>